<evidence type="ECO:0000256" key="5">
    <source>
        <dbReference type="ARBA" id="ARBA00022803"/>
    </source>
</evidence>
<feature type="region of interest" description="Disordered" evidence="8">
    <location>
        <begin position="761"/>
        <end position="785"/>
    </location>
</feature>
<evidence type="ECO:0000256" key="6">
    <source>
        <dbReference type="ARBA" id="ARBA00023306"/>
    </source>
</evidence>
<reference evidence="10 11" key="1">
    <citation type="journal article" date="2015" name="Genome Biol. Evol.">
        <title>The genome of winter moth (Operophtera brumata) provides a genomic perspective on sexual dimorphism and phenology.</title>
        <authorList>
            <person name="Derks M.F."/>
            <person name="Smit S."/>
            <person name="Salis L."/>
            <person name="Schijlen E."/>
            <person name="Bossers A."/>
            <person name="Mateman C."/>
            <person name="Pijl A.S."/>
            <person name="de Ridder D."/>
            <person name="Groenen M.A."/>
            <person name="Visser M.E."/>
            <person name="Megens H.J."/>
        </authorList>
    </citation>
    <scope>NUCLEOTIDE SEQUENCE [LARGE SCALE GENOMIC DNA]</scope>
    <source>
        <strain evidence="10">WM2013NL</strain>
        <tissue evidence="10">Head and thorax</tissue>
    </source>
</reference>
<dbReference type="GO" id="GO:0016567">
    <property type="term" value="P:protein ubiquitination"/>
    <property type="evidence" value="ECO:0007669"/>
    <property type="project" value="TreeGrafter"/>
</dbReference>
<dbReference type="GO" id="GO:0051301">
    <property type="term" value="P:cell division"/>
    <property type="evidence" value="ECO:0007669"/>
    <property type="project" value="UniProtKB-KW"/>
</dbReference>
<evidence type="ECO:0000256" key="7">
    <source>
        <dbReference type="PROSITE-ProRule" id="PRU00339"/>
    </source>
</evidence>
<keyword evidence="1" id="KW-0132">Cell division</keyword>
<evidence type="ECO:0000256" key="4">
    <source>
        <dbReference type="ARBA" id="ARBA00022786"/>
    </source>
</evidence>
<dbReference type="PROSITE" id="PS50005">
    <property type="entry name" value="TPR"/>
    <property type="match status" value="3"/>
</dbReference>
<feature type="repeat" description="TPR" evidence="7">
    <location>
        <begin position="576"/>
        <end position="609"/>
    </location>
</feature>
<keyword evidence="4" id="KW-0833">Ubl conjugation pathway</keyword>
<gene>
    <name evidence="10" type="ORF">OBRU01_12363</name>
</gene>
<dbReference type="Gene3D" id="1.25.40.10">
    <property type="entry name" value="Tetratricopeptide repeat domain"/>
    <property type="match status" value="2"/>
</dbReference>
<dbReference type="PANTHER" id="PTHR12558">
    <property type="entry name" value="CELL DIVISION CYCLE 16,23,27"/>
    <property type="match status" value="1"/>
</dbReference>
<proteinExistence type="predicted"/>
<dbReference type="Proteomes" id="UP000037510">
    <property type="component" value="Unassembled WGS sequence"/>
</dbReference>
<keyword evidence="5 7" id="KW-0802">TPR repeat</keyword>
<feature type="region of interest" description="Disordered" evidence="8">
    <location>
        <begin position="102"/>
        <end position="150"/>
    </location>
</feature>
<dbReference type="PANTHER" id="PTHR12558:SF10">
    <property type="entry name" value="CELL DIVISION CYCLE PROTEIN 23 HOMOLOG"/>
    <property type="match status" value="1"/>
</dbReference>
<dbReference type="InterPro" id="IPR019734">
    <property type="entry name" value="TPR_rpt"/>
</dbReference>
<evidence type="ECO:0000256" key="8">
    <source>
        <dbReference type="SAM" id="MobiDB-lite"/>
    </source>
</evidence>
<keyword evidence="2" id="KW-0677">Repeat</keyword>
<dbReference type="GO" id="GO:0005680">
    <property type="term" value="C:anaphase-promoting complex"/>
    <property type="evidence" value="ECO:0007669"/>
    <property type="project" value="InterPro"/>
</dbReference>
<feature type="domain" description="Cdc23" evidence="9">
    <location>
        <begin position="261"/>
        <end position="487"/>
    </location>
</feature>
<dbReference type="Pfam" id="PF06730">
    <property type="entry name" value="FAM92"/>
    <property type="match status" value="2"/>
</dbReference>
<dbReference type="InterPro" id="IPR009602">
    <property type="entry name" value="CBAR/FAM92"/>
</dbReference>
<sequence>MFRGENSHSLSYEQQAKFIQDRITNVEKNFGDLCVAFVVDLSDDSFTYNRLRDMGDELTKVLKDYANNELVNKSLSAGLENLSITLTAIEDRRAMPVRSNLQACERGGQTHHEREGKGNDKEEGSGQSAGEATFQQAASPSAEMSRTAKGLGEQTEFFERRKLQQLKALLSDFVMIEMSFHARAVELLTAAHRQIGEINDKADLDNFRRKLRSPEKMVSTGISARSSSLASLMTQHSPVKDEDSMPLSIHPKGEIQLDLTQVRKDIRHGIRESSERCLVQTTKWLAELNYALRDHKVNFEESDAIDQIDCIASEEKEPYTLAKSYFECQEYDRAAHFLESCTSLKCVFLHKYSQYMSSEKKLLDNGTDSGTESSESTQVLLDLLSYFKANRNNLDGYLLYLEGVVLKKLDLRTQAVTVLQASVAATPTLWAAWVELAGLANEYEALDSLQLPKHWMMHFFAAHAFVELKLSEQALVEYMSLVAAGFEKNVDSSLALFRELYTNDPYRLDNWDVYSHLLYLKEKRMELANLAQKAVSIDKYRVETCCVIGNYYSLRSEHQKAVVYFQRALSLDPQYLSAWILMGHEFIELQNSNAAIQCYRQAIDVNRNDYRAWNGLGQAYEILGLNGYCIYYYSRAAQLKPDDSRMLVSLGEAYEKMDKIPNALKCYYKAHSTGDIEGMALFKLANAAAAYTAACQDPANVGSAELPAAQRYLAQYYLRFSLLDHAAHYAYKCLEHENRLSASSSQATLPEDLPEAIRNASTVSAPSETPKTPLRSPNVTPDNFSTPLVIRKTSKYKM</sequence>
<comment type="caution">
    <text evidence="10">The sequence shown here is derived from an EMBL/GenBank/DDBJ whole genome shotgun (WGS) entry which is preliminary data.</text>
</comment>
<evidence type="ECO:0000313" key="11">
    <source>
        <dbReference type="Proteomes" id="UP000037510"/>
    </source>
</evidence>
<evidence type="ECO:0000259" key="9">
    <source>
        <dbReference type="Pfam" id="PF04049"/>
    </source>
</evidence>
<dbReference type="EMBL" id="JTDY01001995">
    <property type="protein sequence ID" value="KOB72374.1"/>
    <property type="molecule type" value="Genomic_DNA"/>
</dbReference>
<dbReference type="Pfam" id="PF13181">
    <property type="entry name" value="TPR_8"/>
    <property type="match status" value="1"/>
</dbReference>
<name>A0A0L7LAE8_OPEBR</name>
<keyword evidence="11" id="KW-1185">Reference proteome</keyword>
<dbReference type="InterPro" id="IPR007192">
    <property type="entry name" value="APC8"/>
</dbReference>
<dbReference type="Pfam" id="PF13414">
    <property type="entry name" value="TPR_11"/>
    <property type="match status" value="1"/>
</dbReference>
<dbReference type="AlphaFoldDB" id="A0A0L7LAE8"/>
<dbReference type="SUPFAM" id="SSF48452">
    <property type="entry name" value="TPR-like"/>
    <property type="match status" value="2"/>
</dbReference>
<feature type="compositionally biased region" description="Polar residues" evidence="8">
    <location>
        <begin position="125"/>
        <end position="144"/>
    </location>
</feature>
<feature type="repeat" description="TPR" evidence="7">
    <location>
        <begin position="542"/>
        <end position="575"/>
    </location>
</feature>
<feature type="compositionally biased region" description="Basic and acidic residues" evidence="8">
    <location>
        <begin position="108"/>
        <end position="124"/>
    </location>
</feature>
<dbReference type="GO" id="GO:0045842">
    <property type="term" value="P:positive regulation of mitotic metaphase/anaphase transition"/>
    <property type="evidence" value="ECO:0007669"/>
    <property type="project" value="TreeGrafter"/>
</dbReference>
<protein>
    <submittedName>
        <fullName evidence="10">Putative CDC23</fullName>
    </submittedName>
</protein>
<dbReference type="InterPro" id="IPR011990">
    <property type="entry name" value="TPR-like_helical_dom_sf"/>
</dbReference>
<organism evidence="10 11">
    <name type="scientific">Operophtera brumata</name>
    <name type="common">Winter moth</name>
    <name type="synonym">Phalaena brumata</name>
    <dbReference type="NCBI Taxonomy" id="104452"/>
    <lineage>
        <taxon>Eukaryota</taxon>
        <taxon>Metazoa</taxon>
        <taxon>Ecdysozoa</taxon>
        <taxon>Arthropoda</taxon>
        <taxon>Hexapoda</taxon>
        <taxon>Insecta</taxon>
        <taxon>Pterygota</taxon>
        <taxon>Neoptera</taxon>
        <taxon>Endopterygota</taxon>
        <taxon>Lepidoptera</taxon>
        <taxon>Glossata</taxon>
        <taxon>Ditrysia</taxon>
        <taxon>Geometroidea</taxon>
        <taxon>Geometridae</taxon>
        <taxon>Larentiinae</taxon>
        <taxon>Operophtera</taxon>
    </lineage>
</organism>
<dbReference type="Pfam" id="PF04049">
    <property type="entry name" value="ANAPC8"/>
    <property type="match status" value="1"/>
</dbReference>
<accession>A0A0L7LAE8</accession>
<evidence type="ECO:0000256" key="1">
    <source>
        <dbReference type="ARBA" id="ARBA00022618"/>
    </source>
</evidence>
<dbReference type="SMART" id="SM00028">
    <property type="entry name" value="TPR"/>
    <property type="match status" value="6"/>
</dbReference>
<dbReference type="GO" id="GO:0031145">
    <property type="term" value="P:anaphase-promoting complex-dependent catabolic process"/>
    <property type="evidence" value="ECO:0007669"/>
    <property type="project" value="TreeGrafter"/>
</dbReference>
<evidence type="ECO:0000256" key="2">
    <source>
        <dbReference type="ARBA" id="ARBA00022737"/>
    </source>
</evidence>
<evidence type="ECO:0000256" key="3">
    <source>
        <dbReference type="ARBA" id="ARBA00022776"/>
    </source>
</evidence>
<evidence type="ECO:0000313" key="10">
    <source>
        <dbReference type="EMBL" id="KOB72374.1"/>
    </source>
</evidence>
<keyword evidence="6" id="KW-0131">Cell cycle</keyword>
<feature type="repeat" description="TPR" evidence="7">
    <location>
        <begin position="610"/>
        <end position="643"/>
    </location>
</feature>
<dbReference type="STRING" id="104452.A0A0L7LAE8"/>
<keyword evidence="3" id="KW-0498">Mitosis</keyword>